<feature type="transmembrane region" description="Helical" evidence="7">
    <location>
        <begin position="225"/>
        <end position="243"/>
    </location>
</feature>
<keyword evidence="2 7" id="KW-0813">Transport</keyword>
<evidence type="ECO:0000256" key="6">
    <source>
        <dbReference type="ARBA" id="ARBA00023136"/>
    </source>
</evidence>
<dbReference type="EMBL" id="FQTU01000002">
    <property type="protein sequence ID" value="SHE43812.1"/>
    <property type="molecule type" value="Genomic_DNA"/>
</dbReference>
<protein>
    <submittedName>
        <fullName evidence="9">NitT/TauT family transport system permease protein</fullName>
    </submittedName>
</protein>
<gene>
    <name evidence="9" type="ORF">SAMN02746064_00492</name>
</gene>
<evidence type="ECO:0000256" key="1">
    <source>
        <dbReference type="ARBA" id="ARBA00004651"/>
    </source>
</evidence>
<dbReference type="GO" id="GO:0055085">
    <property type="term" value="P:transmembrane transport"/>
    <property type="evidence" value="ECO:0007669"/>
    <property type="project" value="InterPro"/>
</dbReference>
<organism evidence="9 10">
    <name type="scientific">Alkalibacter saccharofermentans DSM 14828</name>
    <dbReference type="NCBI Taxonomy" id="1120975"/>
    <lineage>
        <taxon>Bacteria</taxon>
        <taxon>Bacillati</taxon>
        <taxon>Bacillota</taxon>
        <taxon>Clostridia</taxon>
        <taxon>Eubacteriales</taxon>
        <taxon>Eubacteriaceae</taxon>
        <taxon>Alkalibacter</taxon>
    </lineage>
</organism>
<comment type="subcellular location">
    <subcellularLocation>
        <location evidence="1 7">Cell membrane</location>
        <topology evidence="1 7">Multi-pass membrane protein</topology>
    </subcellularLocation>
</comment>
<dbReference type="PROSITE" id="PS50928">
    <property type="entry name" value="ABC_TM1"/>
    <property type="match status" value="1"/>
</dbReference>
<dbReference type="PANTHER" id="PTHR30151">
    <property type="entry name" value="ALKANE SULFONATE ABC TRANSPORTER-RELATED, MEMBRANE SUBUNIT"/>
    <property type="match status" value="1"/>
</dbReference>
<keyword evidence="6 7" id="KW-0472">Membrane</keyword>
<dbReference type="CDD" id="cd06261">
    <property type="entry name" value="TM_PBP2"/>
    <property type="match status" value="1"/>
</dbReference>
<dbReference type="SUPFAM" id="SSF161098">
    <property type="entry name" value="MetI-like"/>
    <property type="match status" value="1"/>
</dbReference>
<keyword evidence="5 7" id="KW-1133">Transmembrane helix</keyword>
<evidence type="ECO:0000313" key="9">
    <source>
        <dbReference type="EMBL" id="SHE43812.1"/>
    </source>
</evidence>
<keyword evidence="10" id="KW-1185">Reference proteome</keyword>
<dbReference type="Pfam" id="PF00528">
    <property type="entry name" value="BPD_transp_1"/>
    <property type="match status" value="1"/>
</dbReference>
<evidence type="ECO:0000313" key="10">
    <source>
        <dbReference type="Proteomes" id="UP000184251"/>
    </source>
</evidence>
<accession>A0A1M4TH20</accession>
<keyword evidence="4 7" id="KW-0812">Transmembrane</keyword>
<dbReference type="OrthoDB" id="308958at2"/>
<dbReference type="Gene3D" id="1.10.3720.10">
    <property type="entry name" value="MetI-like"/>
    <property type="match status" value="1"/>
</dbReference>
<feature type="transmembrane region" description="Helical" evidence="7">
    <location>
        <begin position="61"/>
        <end position="87"/>
    </location>
</feature>
<dbReference type="InterPro" id="IPR000515">
    <property type="entry name" value="MetI-like"/>
</dbReference>
<comment type="similarity">
    <text evidence="7">Belongs to the binding-protein-dependent transport system permease family.</text>
</comment>
<feature type="domain" description="ABC transmembrane type-1" evidence="8">
    <location>
        <begin position="63"/>
        <end position="244"/>
    </location>
</feature>
<dbReference type="RefSeq" id="WP_084116853.1">
    <property type="nucleotide sequence ID" value="NZ_FQTU01000002.1"/>
</dbReference>
<feature type="transmembrane region" description="Helical" evidence="7">
    <location>
        <begin position="94"/>
        <end position="119"/>
    </location>
</feature>
<dbReference type="STRING" id="1120975.SAMN02746064_00492"/>
<dbReference type="Proteomes" id="UP000184251">
    <property type="component" value="Unassembled WGS sequence"/>
</dbReference>
<reference evidence="9 10" key="1">
    <citation type="submission" date="2016-11" db="EMBL/GenBank/DDBJ databases">
        <authorList>
            <person name="Jaros S."/>
            <person name="Januszkiewicz K."/>
            <person name="Wedrychowicz H."/>
        </authorList>
    </citation>
    <scope>NUCLEOTIDE SEQUENCE [LARGE SCALE GENOMIC DNA]</scope>
    <source>
        <strain evidence="9 10">DSM 14828</strain>
    </source>
</reference>
<evidence type="ECO:0000256" key="5">
    <source>
        <dbReference type="ARBA" id="ARBA00022989"/>
    </source>
</evidence>
<evidence type="ECO:0000256" key="3">
    <source>
        <dbReference type="ARBA" id="ARBA00022475"/>
    </source>
</evidence>
<dbReference type="PANTHER" id="PTHR30151:SF0">
    <property type="entry name" value="ABC TRANSPORTER PERMEASE PROTEIN MJ0413-RELATED"/>
    <property type="match status" value="1"/>
</dbReference>
<dbReference type="InterPro" id="IPR035906">
    <property type="entry name" value="MetI-like_sf"/>
</dbReference>
<sequence>MMNSITQSKMSKQIRTILVIGFYLLIWEFGAARVSSSLILPSPRETIKTLLELMPKEVFRLAVGTTVARIIAGVGLSMGAGIVLGVASSLNRKLLYLIEPLIGLVKAIPVVSVSILILLWFDENLAPVAVCFLLCFPPIWSNTFEGMSTVDSKKLEMAKVYQVDMLSVLRNIYLPHLSPYILSGLSISIGLGWKSTVTAELLSSAPYAMGRMIYNSKIYLETTELFAWTATVIILSILMEKGVKGLIEKRSKMVGYGYRN</sequence>
<dbReference type="AlphaFoldDB" id="A0A1M4TH20"/>
<feature type="transmembrane region" description="Helical" evidence="7">
    <location>
        <begin position="125"/>
        <end position="144"/>
    </location>
</feature>
<proteinExistence type="inferred from homology"/>
<evidence type="ECO:0000259" key="8">
    <source>
        <dbReference type="PROSITE" id="PS50928"/>
    </source>
</evidence>
<dbReference type="GO" id="GO:0005886">
    <property type="term" value="C:plasma membrane"/>
    <property type="evidence" value="ECO:0007669"/>
    <property type="project" value="UniProtKB-SubCell"/>
</dbReference>
<name>A0A1M4TH20_9FIRM</name>
<feature type="transmembrane region" description="Helical" evidence="7">
    <location>
        <begin position="172"/>
        <end position="193"/>
    </location>
</feature>
<evidence type="ECO:0000256" key="4">
    <source>
        <dbReference type="ARBA" id="ARBA00022692"/>
    </source>
</evidence>
<evidence type="ECO:0000256" key="2">
    <source>
        <dbReference type="ARBA" id="ARBA00022448"/>
    </source>
</evidence>
<evidence type="ECO:0000256" key="7">
    <source>
        <dbReference type="RuleBase" id="RU363032"/>
    </source>
</evidence>
<keyword evidence="3" id="KW-1003">Cell membrane</keyword>